<keyword evidence="1" id="KW-0812">Transmembrane</keyword>
<feature type="transmembrane region" description="Helical" evidence="1">
    <location>
        <begin position="297"/>
        <end position="319"/>
    </location>
</feature>
<feature type="transmembrane region" description="Helical" evidence="1">
    <location>
        <begin position="249"/>
        <end position="270"/>
    </location>
</feature>
<feature type="transmembrane region" description="Helical" evidence="1">
    <location>
        <begin position="137"/>
        <end position="157"/>
    </location>
</feature>
<dbReference type="AlphaFoldDB" id="A0A543I5W0"/>
<dbReference type="Gene3D" id="3.10.20.90">
    <property type="entry name" value="Phosphatidylinositol 3-kinase Catalytic Subunit, Chain A, domain 1"/>
    <property type="match status" value="1"/>
</dbReference>
<feature type="transmembrane region" description="Helical" evidence="1">
    <location>
        <begin position="410"/>
        <end position="430"/>
    </location>
</feature>
<evidence type="ECO:0000256" key="1">
    <source>
        <dbReference type="SAM" id="Phobius"/>
    </source>
</evidence>
<protein>
    <submittedName>
        <fullName evidence="3">Type VII secretion integral membrane protein EccD</fullName>
    </submittedName>
</protein>
<dbReference type="Proteomes" id="UP000318331">
    <property type="component" value="Unassembled WGS sequence"/>
</dbReference>
<feature type="domain" description="EccD-like transmembrane" evidence="2">
    <location>
        <begin position="116"/>
        <end position="434"/>
    </location>
</feature>
<accession>A0A543I5W0</accession>
<feature type="transmembrane region" description="Helical" evidence="1">
    <location>
        <begin position="347"/>
        <end position="368"/>
    </location>
</feature>
<keyword evidence="1" id="KW-1133">Transmembrane helix</keyword>
<feature type="transmembrane region" description="Helical" evidence="1">
    <location>
        <begin position="114"/>
        <end position="131"/>
    </location>
</feature>
<feature type="transmembrane region" description="Helical" evidence="1">
    <location>
        <begin position="191"/>
        <end position="213"/>
    </location>
</feature>
<evidence type="ECO:0000313" key="3">
    <source>
        <dbReference type="EMBL" id="TQM65967.1"/>
    </source>
</evidence>
<name>A0A543I5W0_9MICO</name>
<sequence>MTTFTRITVIGSSHKATLVIPDDDPLGLLVPDIAELLHEPAENLARPLTLVSSLGEEVERTATAEEQGIADGTVLRLVRLEDAPAPPEVTDVTDFVAESLDHSTARWSAAHREVAGGLGLGVFACVALLNLHGLGQVMGAVLFVLGVGGAVIAGKLGKRWVTTALTALAVGTALSVTGGIADILGVPLSPVIALAVVWLVVWVALALGLGYGVGRSHRAALAGAGVGILIGVATILTVTAGAPVTGTCAVIAVLCTVLLGAAPVVAMNVAQLTSLDDRVIAGELPERSRVETAVERAYLVLTWAVYAVSIPAAAAGIWLLASGELWPSILGAALILVLMLRTRVVPLAVQVWPLWVAAVIGGIAGVAMRSDVDLVVVVAGAAGAVVLVAVLMGVQPAAHVRARLRRLGDLLEGVCVLVMVPAVMGCFGIFEMMLSTFS</sequence>
<reference evidence="3 4" key="1">
    <citation type="submission" date="2019-06" db="EMBL/GenBank/DDBJ databases">
        <title>Sequencing the genomes of 1000 actinobacteria strains.</title>
        <authorList>
            <person name="Klenk H.-P."/>
        </authorList>
    </citation>
    <scope>NUCLEOTIDE SEQUENCE [LARGE SCALE GENOMIC DNA]</scope>
    <source>
        <strain evidence="3 4">DSM 18031</strain>
    </source>
</reference>
<dbReference type="Pfam" id="PF08817">
    <property type="entry name" value="YukD"/>
    <property type="match status" value="1"/>
</dbReference>
<organism evidence="3 4">
    <name type="scientific">Klugiella xanthotipulae</name>
    <dbReference type="NCBI Taxonomy" id="244735"/>
    <lineage>
        <taxon>Bacteria</taxon>
        <taxon>Bacillati</taxon>
        <taxon>Actinomycetota</taxon>
        <taxon>Actinomycetes</taxon>
        <taxon>Micrococcales</taxon>
        <taxon>Microbacteriaceae</taxon>
        <taxon>Klugiella</taxon>
    </lineage>
</organism>
<comment type="caution">
    <text evidence="3">The sequence shown here is derived from an EMBL/GenBank/DDBJ whole genome shotgun (WGS) entry which is preliminary data.</text>
</comment>
<dbReference type="Pfam" id="PF19053">
    <property type="entry name" value="EccD"/>
    <property type="match status" value="1"/>
</dbReference>
<evidence type="ECO:0000313" key="4">
    <source>
        <dbReference type="Proteomes" id="UP000318331"/>
    </source>
</evidence>
<feature type="transmembrane region" description="Helical" evidence="1">
    <location>
        <begin position="164"/>
        <end position="185"/>
    </location>
</feature>
<dbReference type="InterPro" id="IPR044049">
    <property type="entry name" value="EccD_transm"/>
</dbReference>
<gene>
    <name evidence="3" type="ORF">FB466_0787</name>
</gene>
<keyword evidence="4" id="KW-1185">Reference proteome</keyword>
<dbReference type="EMBL" id="VFPN01000001">
    <property type="protein sequence ID" value="TQM65967.1"/>
    <property type="molecule type" value="Genomic_DNA"/>
</dbReference>
<proteinExistence type="predicted"/>
<keyword evidence="1" id="KW-0472">Membrane</keyword>
<feature type="transmembrane region" description="Helical" evidence="1">
    <location>
        <begin position="374"/>
        <end position="398"/>
    </location>
</feature>
<dbReference type="RefSeq" id="WP_170206008.1">
    <property type="nucleotide sequence ID" value="NZ_BAAAYS010000026.1"/>
</dbReference>
<evidence type="ECO:0000259" key="2">
    <source>
        <dbReference type="Pfam" id="PF19053"/>
    </source>
</evidence>
<feature type="transmembrane region" description="Helical" evidence="1">
    <location>
        <begin position="220"/>
        <end position="243"/>
    </location>
</feature>
<feature type="transmembrane region" description="Helical" evidence="1">
    <location>
        <begin position="325"/>
        <end position="340"/>
    </location>
</feature>
<dbReference type="InterPro" id="IPR024962">
    <property type="entry name" value="YukD-like"/>
</dbReference>